<dbReference type="InterPro" id="IPR049430">
    <property type="entry name" value="UvsW_N_sf"/>
</dbReference>
<gene>
    <name evidence="3" type="ORF">METZ01_LOCUS101213</name>
</gene>
<dbReference type="Gene3D" id="3.30.780.20">
    <property type="match status" value="1"/>
</dbReference>
<dbReference type="GO" id="GO:0005524">
    <property type="term" value="F:ATP binding"/>
    <property type="evidence" value="ECO:0007669"/>
    <property type="project" value="InterPro"/>
</dbReference>
<protein>
    <submittedName>
        <fullName evidence="3">Uncharacterized protein</fullName>
    </submittedName>
</protein>
<feature type="non-terminal residue" evidence="3">
    <location>
        <position position="188"/>
    </location>
</feature>
<dbReference type="Pfam" id="PF04851">
    <property type="entry name" value="ResIII"/>
    <property type="match status" value="1"/>
</dbReference>
<dbReference type="SUPFAM" id="SSF52540">
    <property type="entry name" value="P-loop containing nucleoside triphosphate hydrolases"/>
    <property type="match status" value="1"/>
</dbReference>
<dbReference type="GO" id="GO:0016787">
    <property type="term" value="F:hydrolase activity"/>
    <property type="evidence" value="ECO:0007669"/>
    <property type="project" value="InterPro"/>
</dbReference>
<evidence type="ECO:0000259" key="2">
    <source>
        <dbReference type="Pfam" id="PF21241"/>
    </source>
</evidence>
<organism evidence="3">
    <name type="scientific">marine metagenome</name>
    <dbReference type="NCBI Taxonomy" id="408172"/>
    <lineage>
        <taxon>unclassified sequences</taxon>
        <taxon>metagenomes</taxon>
        <taxon>ecological metagenomes</taxon>
    </lineage>
</organism>
<dbReference type="InterPro" id="IPR027417">
    <property type="entry name" value="P-loop_NTPase"/>
</dbReference>
<dbReference type="Gene3D" id="3.40.50.300">
    <property type="entry name" value="P-loop containing nucleotide triphosphate hydrolases"/>
    <property type="match status" value="1"/>
</dbReference>
<evidence type="ECO:0000259" key="1">
    <source>
        <dbReference type="Pfam" id="PF04851"/>
    </source>
</evidence>
<accession>A0A381W737</accession>
<dbReference type="GO" id="GO:0003677">
    <property type="term" value="F:DNA binding"/>
    <property type="evidence" value="ECO:0007669"/>
    <property type="project" value="InterPro"/>
</dbReference>
<evidence type="ECO:0000313" key="3">
    <source>
        <dbReference type="EMBL" id="SVA48359.1"/>
    </source>
</evidence>
<dbReference type="AlphaFoldDB" id="A0A381W737"/>
<reference evidence="3" key="1">
    <citation type="submission" date="2018-05" db="EMBL/GenBank/DDBJ databases">
        <authorList>
            <person name="Lanie J.A."/>
            <person name="Ng W.-L."/>
            <person name="Kazmierczak K.M."/>
            <person name="Andrzejewski T.M."/>
            <person name="Davidsen T.M."/>
            <person name="Wayne K.J."/>
            <person name="Tettelin H."/>
            <person name="Glass J.I."/>
            <person name="Rusch D."/>
            <person name="Podicherti R."/>
            <person name="Tsui H.-C.T."/>
            <person name="Winkler M.E."/>
        </authorList>
    </citation>
    <scope>NUCLEOTIDE SEQUENCE</scope>
</reference>
<dbReference type="InterPro" id="IPR006935">
    <property type="entry name" value="Helicase/UvrB_N"/>
</dbReference>
<dbReference type="InterPro" id="IPR049409">
    <property type="entry name" value="UvsW_N"/>
</dbReference>
<feature type="domain" description="Helicase/UvrB N-terminal" evidence="1">
    <location>
        <begin position="101"/>
        <end position="176"/>
    </location>
</feature>
<feature type="domain" description="ATP-dependent DNA helicase uvsW N-terminal" evidence="2">
    <location>
        <begin position="2"/>
        <end position="69"/>
    </location>
</feature>
<dbReference type="EMBL" id="UINC01010913">
    <property type="protein sequence ID" value="SVA48359.1"/>
    <property type="molecule type" value="Genomic_DNA"/>
</dbReference>
<dbReference type="Pfam" id="PF21241">
    <property type="entry name" value="UvsW_N"/>
    <property type="match status" value="1"/>
</dbReference>
<sequence length="188" mass="22179">MSCDKHVAYELNEYFSFLVPNAQFHPKVKARMWDGKIRLFNIQTGQLYFGLLPYLKEWAEKHSYKMQTDIVEARHLKEGDINKIKEFFDSLNLHCKGEPITPRDYQIASFLHCVKSDRTLLLSPTSSGKSLVIYSLIRWYQKFLDDDKMLIVVPTTNLVSQMFGDFKEYSQQDKDWNVYDECHKIYSG</sequence>
<name>A0A381W737_9ZZZZ</name>
<proteinExistence type="predicted"/>